<evidence type="ECO:0000259" key="10">
    <source>
        <dbReference type="PROSITE" id="PS50893"/>
    </source>
</evidence>
<evidence type="ECO:0000256" key="9">
    <source>
        <dbReference type="SAM" id="Phobius"/>
    </source>
</evidence>
<dbReference type="InterPro" id="IPR011527">
    <property type="entry name" value="ABC1_TM_dom"/>
</dbReference>
<reference evidence="12 13" key="1">
    <citation type="journal article" date="2018" name="Nat. Ecol. Evol.">
        <title>Pezizomycetes genomes reveal the molecular basis of ectomycorrhizal truffle lifestyle.</title>
        <authorList>
            <person name="Murat C."/>
            <person name="Payen T."/>
            <person name="Noel B."/>
            <person name="Kuo A."/>
            <person name="Morin E."/>
            <person name="Chen J."/>
            <person name="Kohler A."/>
            <person name="Krizsan K."/>
            <person name="Balestrini R."/>
            <person name="Da Silva C."/>
            <person name="Montanini B."/>
            <person name="Hainaut M."/>
            <person name="Levati E."/>
            <person name="Barry K.W."/>
            <person name="Belfiori B."/>
            <person name="Cichocki N."/>
            <person name="Clum A."/>
            <person name="Dockter R.B."/>
            <person name="Fauchery L."/>
            <person name="Guy J."/>
            <person name="Iotti M."/>
            <person name="Le Tacon F."/>
            <person name="Lindquist E.A."/>
            <person name="Lipzen A."/>
            <person name="Malagnac F."/>
            <person name="Mello A."/>
            <person name="Molinier V."/>
            <person name="Miyauchi S."/>
            <person name="Poulain J."/>
            <person name="Riccioni C."/>
            <person name="Rubini A."/>
            <person name="Sitrit Y."/>
            <person name="Splivallo R."/>
            <person name="Traeger S."/>
            <person name="Wang M."/>
            <person name="Zifcakova L."/>
            <person name="Wipf D."/>
            <person name="Zambonelli A."/>
            <person name="Paolocci F."/>
            <person name="Nowrousian M."/>
            <person name="Ottonello S."/>
            <person name="Baldrian P."/>
            <person name="Spatafora J.W."/>
            <person name="Henrissat B."/>
            <person name="Nagy L.G."/>
            <person name="Aury J.M."/>
            <person name="Wincker P."/>
            <person name="Grigoriev I.V."/>
            <person name="Bonfante P."/>
            <person name="Martin F.M."/>
        </authorList>
    </citation>
    <scope>NUCLEOTIDE SEQUENCE [LARGE SCALE GENOMIC DNA]</scope>
    <source>
        <strain evidence="12 13">RN42</strain>
    </source>
</reference>
<dbReference type="PROSITE" id="PS50893">
    <property type="entry name" value="ABC_TRANSPORTER_2"/>
    <property type="match status" value="2"/>
</dbReference>
<keyword evidence="7 9" id="KW-0472">Membrane</keyword>
<dbReference type="Gene3D" id="1.20.1560.10">
    <property type="entry name" value="ABC transporter type 1, transmembrane domain"/>
    <property type="match status" value="2"/>
</dbReference>
<dbReference type="GO" id="GO:0005524">
    <property type="term" value="F:ATP binding"/>
    <property type="evidence" value="ECO:0007669"/>
    <property type="project" value="UniProtKB-KW"/>
</dbReference>
<dbReference type="FunFam" id="3.40.50.300:FF:000565">
    <property type="entry name" value="ABC bile acid transporter"/>
    <property type="match status" value="1"/>
</dbReference>
<dbReference type="PANTHER" id="PTHR24223">
    <property type="entry name" value="ATP-BINDING CASSETTE SUB-FAMILY C"/>
    <property type="match status" value="1"/>
</dbReference>
<feature type="transmembrane region" description="Helical" evidence="9">
    <location>
        <begin position="798"/>
        <end position="824"/>
    </location>
</feature>
<feature type="transmembrane region" description="Helical" evidence="9">
    <location>
        <begin position="915"/>
        <end position="934"/>
    </location>
</feature>
<evidence type="ECO:0000256" key="3">
    <source>
        <dbReference type="ARBA" id="ARBA00022692"/>
    </source>
</evidence>
<keyword evidence="5" id="KW-0067">ATP-binding</keyword>
<evidence type="ECO:0000256" key="8">
    <source>
        <dbReference type="SAM" id="MobiDB-lite"/>
    </source>
</evidence>
<keyword evidence="13" id="KW-1185">Reference proteome</keyword>
<feature type="transmembrane region" description="Helical" evidence="9">
    <location>
        <begin position="836"/>
        <end position="863"/>
    </location>
</feature>
<keyword evidence="4" id="KW-0547">Nucleotide-binding</keyword>
<dbReference type="FunFam" id="1.20.1560.10:FF:000010">
    <property type="entry name" value="Multidrug resistance-associated ABC transporter"/>
    <property type="match status" value="1"/>
</dbReference>
<evidence type="ECO:0000313" key="13">
    <source>
        <dbReference type="Proteomes" id="UP000275078"/>
    </source>
</evidence>
<dbReference type="InterPro" id="IPR003439">
    <property type="entry name" value="ABC_transporter-like_ATP-bd"/>
</dbReference>
<dbReference type="FunFam" id="3.40.50.300:FF:000997">
    <property type="entry name" value="Multidrug resistance-associated protein 1"/>
    <property type="match status" value="1"/>
</dbReference>
<dbReference type="InterPro" id="IPR017871">
    <property type="entry name" value="ABC_transporter-like_CS"/>
</dbReference>
<feature type="transmembrane region" description="Helical" evidence="9">
    <location>
        <begin position="150"/>
        <end position="172"/>
    </location>
</feature>
<evidence type="ECO:0000256" key="6">
    <source>
        <dbReference type="ARBA" id="ARBA00022989"/>
    </source>
</evidence>
<feature type="transmembrane region" description="Helical" evidence="9">
    <location>
        <begin position="263"/>
        <end position="284"/>
    </location>
</feature>
<dbReference type="OrthoDB" id="6500128at2759"/>
<dbReference type="CDD" id="cd03250">
    <property type="entry name" value="ABCC_MRP_domain1"/>
    <property type="match status" value="1"/>
</dbReference>
<dbReference type="Pfam" id="PF00005">
    <property type="entry name" value="ABC_tran"/>
    <property type="match status" value="2"/>
</dbReference>
<dbReference type="STRING" id="1160509.A0A3N4HXI9"/>
<feature type="transmembrane region" description="Helical" evidence="9">
    <location>
        <begin position="110"/>
        <end position="130"/>
    </location>
</feature>
<feature type="transmembrane region" description="Helical" evidence="9">
    <location>
        <begin position="373"/>
        <end position="394"/>
    </location>
</feature>
<feature type="compositionally biased region" description="Basic and acidic residues" evidence="8">
    <location>
        <begin position="479"/>
        <end position="509"/>
    </location>
</feature>
<evidence type="ECO:0000256" key="4">
    <source>
        <dbReference type="ARBA" id="ARBA00022741"/>
    </source>
</evidence>
<dbReference type="GO" id="GO:0016887">
    <property type="term" value="F:ATP hydrolysis activity"/>
    <property type="evidence" value="ECO:0007669"/>
    <property type="project" value="InterPro"/>
</dbReference>
<organism evidence="12 13">
    <name type="scientific">Ascobolus immersus RN42</name>
    <dbReference type="NCBI Taxonomy" id="1160509"/>
    <lineage>
        <taxon>Eukaryota</taxon>
        <taxon>Fungi</taxon>
        <taxon>Dikarya</taxon>
        <taxon>Ascomycota</taxon>
        <taxon>Pezizomycotina</taxon>
        <taxon>Pezizomycetes</taxon>
        <taxon>Pezizales</taxon>
        <taxon>Ascobolaceae</taxon>
        <taxon>Ascobolus</taxon>
    </lineage>
</organism>
<feature type="domain" description="ABC transporter" evidence="10">
    <location>
        <begin position="1115"/>
        <end position="1371"/>
    </location>
</feature>
<sequence length="1383" mass="152492">MLGGKEPNPLRWRKIPPVPAERQPSPEETASIFSRLTFSWIGPLMTTGYLRTLTLNDLPKINRHRSADRLTRELSESFNRRVAAGEKNPLLWALHELLRHDFYLGGLARILADLLLVMAPFTMKYLIAYANRAYTAHLNGQKGPPVAEGIGYVLGITAMQVVSSFCLNQFLYRGMCTGGMARAGLVGLVFEKGLRISGKARAGTGAEGAKEEVEGEVDEKTGKKQKSKKKKKKSMFDDTTGAGWTNGRIVNLMGTDTYRVDQAASWFHLVWTSPVLVIITLIVLCINITYSALAGFALLVAAVPIMGWVIKSLTRRRIEMNALTDRRVGLMQEILLGVKFVKYYAWERSFLKDLGSVRDKEVRAVQVILGVRGGVNAIGMSLPVFASMIAFIVYSTTHSLDPAPIFSSLALFNVLRLPLNLLPVVVGQVIDAWVSLKRIEAFLIAEEITDAITHDLPDESDEGVVIEGGEFTWEANTADGEKEEAGKKADKEAKRKEKGDSGLGLEEEKEKEPFKLKDINLSFGNSELTAVVGGVGSGKSSLLAAIAGDMRKTGGKVRMREGESVGYCPQYAWIQNASVKDNIVFAKPLNQAWYNTVITACALPRDFSILPNGDQTEIGERGITISGGQKARINIARAIYFDANIVLMDDPLSAVDAHVGRHLFDEAISGLLKDKCVILATHQLHVLRRCDRVVWMENGRVRDQGTFEDLMARNPDFVEMMASTSAEADADEQANKEAAAMDEDESDAEMEVIRKEASRKSIKEKSEKKAGLMQAEEKANASVPWSVYKAYIKASGSLWVAPALLLLLCVSQVSNIMTTLWLSYWTSGKYGLSSGTYIGVFAGLGAAQSILFFLFAYSLTIAGTRSSKTLMNRAMAQVLKAPMSFFDTTPMGRIVNRFSKDVDVLDNTVTDAMRMYFMTLAMILSVFILIIVFFPWFAIALVPLAAFFFFAAGYYRASAREVKRHEAVLRSHVFAKFGEGLSGTACIRAYGLEERFTGELVKAIDEMDSAYFLTFANQRWLSLRLDCIGNSLVFTVGILVTTSRLAVSPSISGVVLSYILQIVGMIQWMIRQLAEVENAMNAAERLHYYGTSLPSEAEYESSNPPPPSWPERGEIRFEDVSMRYRPGLPLVLKNFSLDIKAGERIAIVGRTGAGKSTIMTTLFRLVDPLAGGRILIDGVDISTIGLHELRRKLAIIPQDPTLFRGTIRSNLDPFGEKTDAELWAALRQSNLVTDVPAIPPVITKESQTSSATSLASTQPALTLDTITEEEGSNFSLGQRQLLALARALVRDARIIIADEATSSVDLETDAKIQRTMREGFRGRTMLTIAHRLRTITRYDRVVVLGAGEILEQGRPGDLWREGGEFRGMCERGGVGEGDFDFEE</sequence>
<feature type="region of interest" description="Disordered" evidence="8">
    <location>
        <begin position="725"/>
        <end position="749"/>
    </location>
</feature>
<comment type="subcellular location">
    <subcellularLocation>
        <location evidence="1">Membrane</location>
        <topology evidence="1">Multi-pass membrane protein</topology>
    </subcellularLocation>
</comment>
<name>A0A3N4HXI9_ASCIM</name>
<keyword evidence="3 9" id="KW-0812">Transmembrane</keyword>
<dbReference type="Proteomes" id="UP000275078">
    <property type="component" value="Unassembled WGS sequence"/>
</dbReference>
<dbReference type="GO" id="GO:0140359">
    <property type="term" value="F:ABC-type transporter activity"/>
    <property type="evidence" value="ECO:0007669"/>
    <property type="project" value="InterPro"/>
</dbReference>
<dbReference type="GO" id="GO:0016020">
    <property type="term" value="C:membrane"/>
    <property type="evidence" value="ECO:0007669"/>
    <property type="project" value="UniProtKB-SubCell"/>
</dbReference>
<dbReference type="Pfam" id="PF00664">
    <property type="entry name" value="ABC_membrane"/>
    <property type="match status" value="2"/>
</dbReference>
<evidence type="ECO:0000259" key="11">
    <source>
        <dbReference type="PROSITE" id="PS50929"/>
    </source>
</evidence>
<dbReference type="PROSITE" id="PS00211">
    <property type="entry name" value="ABC_TRANSPORTER_1"/>
    <property type="match status" value="2"/>
</dbReference>
<feature type="region of interest" description="Disordered" evidence="8">
    <location>
        <begin position="1"/>
        <end position="26"/>
    </location>
</feature>
<dbReference type="InterPro" id="IPR003593">
    <property type="entry name" value="AAA+_ATPase"/>
</dbReference>
<feature type="domain" description="ABC transmembrane type-1" evidence="11">
    <location>
        <begin position="803"/>
        <end position="1078"/>
    </location>
</feature>
<evidence type="ECO:0008006" key="14">
    <source>
        <dbReference type="Google" id="ProtNLM"/>
    </source>
</evidence>
<feature type="domain" description="ABC transporter" evidence="10">
    <location>
        <begin position="493"/>
        <end position="723"/>
    </location>
</feature>
<dbReference type="CDD" id="cd03244">
    <property type="entry name" value="ABCC_MRP_domain2"/>
    <property type="match status" value="1"/>
</dbReference>
<dbReference type="EMBL" id="ML119730">
    <property type="protein sequence ID" value="RPA77218.1"/>
    <property type="molecule type" value="Genomic_DNA"/>
</dbReference>
<feature type="transmembrane region" description="Helical" evidence="9">
    <location>
        <begin position="414"/>
        <end position="434"/>
    </location>
</feature>
<dbReference type="SUPFAM" id="SSF90123">
    <property type="entry name" value="ABC transporter transmembrane region"/>
    <property type="match status" value="2"/>
</dbReference>
<dbReference type="InterPro" id="IPR050173">
    <property type="entry name" value="ABC_transporter_C-like"/>
</dbReference>
<evidence type="ECO:0000313" key="12">
    <source>
        <dbReference type="EMBL" id="RPA77218.1"/>
    </source>
</evidence>
<feature type="transmembrane region" description="Helical" evidence="9">
    <location>
        <begin position="290"/>
        <end position="310"/>
    </location>
</feature>
<dbReference type="CDD" id="cd18606">
    <property type="entry name" value="ABC_6TM_YOR1_D2_like"/>
    <property type="match status" value="1"/>
</dbReference>
<accession>A0A3N4HXI9</accession>
<dbReference type="SMART" id="SM00382">
    <property type="entry name" value="AAA"/>
    <property type="match status" value="2"/>
</dbReference>
<evidence type="ECO:0000256" key="7">
    <source>
        <dbReference type="ARBA" id="ARBA00023136"/>
    </source>
</evidence>
<feature type="compositionally biased region" description="Acidic residues" evidence="8">
    <location>
        <begin position="740"/>
        <end position="749"/>
    </location>
</feature>
<dbReference type="SUPFAM" id="SSF52540">
    <property type="entry name" value="P-loop containing nucleoside triphosphate hydrolases"/>
    <property type="match status" value="2"/>
</dbReference>
<dbReference type="InterPro" id="IPR027417">
    <property type="entry name" value="P-loop_NTPase"/>
</dbReference>
<feature type="compositionally biased region" description="Basic and acidic residues" evidence="8">
    <location>
        <begin position="208"/>
        <end position="222"/>
    </location>
</feature>
<proteinExistence type="predicted"/>
<evidence type="ECO:0000256" key="5">
    <source>
        <dbReference type="ARBA" id="ARBA00022840"/>
    </source>
</evidence>
<feature type="compositionally biased region" description="Basic residues" evidence="8">
    <location>
        <begin position="223"/>
        <end position="233"/>
    </location>
</feature>
<dbReference type="PANTHER" id="PTHR24223:SF464">
    <property type="entry name" value="ABC-TYPE TRANSPORTER CICA"/>
    <property type="match status" value="1"/>
</dbReference>
<protein>
    <recommendedName>
        <fullName evidence="14">P-loop containing nucleoside triphosphate hydrolase protein</fullName>
    </recommendedName>
</protein>
<evidence type="ECO:0000256" key="2">
    <source>
        <dbReference type="ARBA" id="ARBA00022448"/>
    </source>
</evidence>
<dbReference type="Gene3D" id="3.40.50.300">
    <property type="entry name" value="P-loop containing nucleotide triphosphate hydrolases"/>
    <property type="match status" value="2"/>
</dbReference>
<feature type="domain" description="ABC transmembrane type-1" evidence="11">
    <location>
        <begin position="104"/>
        <end position="431"/>
    </location>
</feature>
<dbReference type="PROSITE" id="PS50929">
    <property type="entry name" value="ABC_TM1F"/>
    <property type="match status" value="2"/>
</dbReference>
<dbReference type="InterPro" id="IPR036640">
    <property type="entry name" value="ABC1_TM_sf"/>
</dbReference>
<keyword evidence="6 9" id="KW-1133">Transmembrane helix</keyword>
<gene>
    <name evidence="12" type="ORF">BJ508DRAFT_213014</name>
</gene>
<dbReference type="CDD" id="cd18597">
    <property type="entry name" value="ABC_6TM_YOR1_D1_like"/>
    <property type="match status" value="1"/>
</dbReference>
<keyword evidence="2" id="KW-0813">Transport</keyword>
<feature type="region of interest" description="Disordered" evidence="8">
    <location>
        <begin position="207"/>
        <end position="237"/>
    </location>
</feature>
<feature type="region of interest" description="Disordered" evidence="8">
    <location>
        <begin position="476"/>
        <end position="509"/>
    </location>
</feature>
<evidence type="ECO:0000256" key="1">
    <source>
        <dbReference type="ARBA" id="ARBA00004141"/>
    </source>
</evidence>